<feature type="domain" description="ABC transporter" evidence="4">
    <location>
        <begin position="2"/>
        <end position="258"/>
    </location>
</feature>
<reference evidence="5 6" key="1">
    <citation type="submission" date="2021-02" db="EMBL/GenBank/DDBJ databases">
        <title>De Novo genome assembly of isolated myxobacteria.</title>
        <authorList>
            <person name="Stevens D.C."/>
        </authorList>
    </citation>
    <scope>NUCLEOTIDE SEQUENCE [LARGE SCALE GENOMIC DNA]</scope>
    <source>
        <strain evidence="5 6">SCHIC003</strain>
    </source>
</reference>
<dbReference type="InterPro" id="IPR003593">
    <property type="entry name" value="AAA+_ATPase"/>
</dbReference>
<accession>A0ABX7N1U0</accession>
<dbReference type="RefSeq" id="WP_206713109.1">
    <property type="nucleotide sequence ID" value="NZ_CP071091.1"/>
</dbReference>
<gene>
    <name evidence="5" type="ORF">JY572_23410</name>
</gene>
<evidence type="ECO:0000256" key="1">
    <source>
        <dbReference type="ARBA" id="ARBA00022737"/>
    </source>
</evidence>
<dbReference type="PROSITE" id="PS50893">
    <property type="entry name" value="ABC_TRANSPORTER_2"/>
    <property type="match status" value="2"/>
</dbReference>
<sequence length="540" mass="59682">MIRLDNISKQHGQQILFIEASAALHKGEKVGLVGPNGAGKSTLFRMITNQEHPDEGQVAVDRGVTIGYFSQDVGEMEGRSAVSEVMDGAGPVSTVAAELKQLEADLADPDKADEMEKLVERYGLVQGRFEELGGYALEGRAREILAGLGFSEEMMDGDVGALSGGWKMRVALARILLMRPDAMLLDEPSNHLDLESLIWLEGFLKGYEGGLLMTSHDREFMNRIVTKMVEIDGGSLTTYSGNYDFYEQQRAQNEKQQQAQYERQQAMLAKELKFIERFKARASHAAQVQSRVKKLEKIEKVEPPKRRQTVLFEFQPAPRSGDDVVSLKAVHKGYGKKRIYDGMDFLVRRGERWCVMGINGAGKSTLLKLVVGSTTPDQGAVTMGGSVKLGYFAQHAMDLLDGERTVFQSLEDAFPRAGQGSLRALAGCFGFSGDEVEKKCRVLSGGEKARLVMAKMLFDPPNFLVLDEPTNHLDMATKEMLITALSRYEGTMLFVSHDRHFLGALSNRVLELTPDGIHQYGGGYTEYVARTGHEAPGLRT</sequence>
<dbReference type="SMART" id="SM00382">
    <property type="entry name" value="AAA"/>
    <property type="match status" value="2"/>
</dbReference>
<dbReference type="SUPFAM" id="SSF52540">
    <property type="entry name" value="P-loop containing nucleoside triphosphate hydrolases"/>
    <property type="match status" value="2"/>
</dbReference>
<feature type="domain" description="ABC transporter" evidence="4">
    <location>
        <begin position="325"/>
        <end position="539"/>
    </location>
</feature>
<evidence type="ECO:0000256" key="2">
    <source>
        <dbReference type="ARBA" id="ARBA00022741"/>
    </source>
</evidence>
<dbReference type="Gene3D" id="3.40.50.300">
    <property type="entry name" value="P-loop containing nucleotide triphosphate hydrolases"/>
    <property type="match status" value="2"/>
</dbReference>
<dbReference type="Pfam" id="PF00005">
    <property type="entry name" value="ABC_tran"/>
    <property type="match status" value="2"/>
</dbReference>
<dbReference type="InterPro" id="IPR050611">
    <property type="entry name" value="ABCF"/>
</dbReference>
<dbReference type="EMBL" id="CP071091">
    <property type="protein sequence ID" value="QSQ11356.1"/>
    <property type="molecule type" value="Genomic_DNA"/>
</dbReference>
<evidence type="ECO:0000256" key="3">
    <source>
        <dbReference type="ARBA" id="ARBA00022840"/>
    </source>
</evidence>
<keyword evidence="1" id="KW-0677">Repeat</keyword>
<keyword evidence="6" id="KW-1185">Reference proteome</keyword>
<evidence type="ECO:0000313" key="6">
    <source>
        <dbReference type="Proteomes" id="UP000663090"/>
    </source>
</evidence>
<evidence type="ECO:0000313" key="5">
    <source>
        <dbReference type="EMBL" id="QSQ11356.1"/>
    </source>
</evidence>
<dbReference type="InterPro" id="IPR027417">
    <property type="entry name" value="P-loop_NTPase"/>
</dbReference>
<dbReference type="InterPro" id="IPR003439">
    <property type="entry name" value="ABC_transporter-like_ATP-bd"/>
</dbReference>
<keyword evidence="2" id="KW-0547">Nucleotide-binding</keyword>
<name>A0ABX7N1U0_9BACT</name>
<dbReference type="Pfam" id="PF12848">
    <property type="entry name" value="ABC_tran_Xtn"/>
    <property type="match status" value="1"/>
</dbReference>
<evidence type="ECO:0000259" key="4">
    <source>
        <dbReference type="PROSITE" id="PS50893"/>
    </source>
</evidence>
<organism evidence="5 6">
    <name type="scientific">Myxococcus landrumensis</name>
    <dbReference type="NCBI Taxonomy" id="2813577"/>
    <lineage>
        <taxon>Bacteria</taxon>
        <taxon>Pseudomonadati</taxon>
        <taxon>Myxococcota</taxon>
        <taxon>Myxococcia</taxon>
        <taxon>Myxococcales</taxon>
        <taxon>Cystobacterineae</taxon>
        <taxon>Myxococcaceae</taxon>
        <taxon>Myxococcus</taxon>
    </lineage>
</organism>
<dbReference type="GO" id="GO:0005524">
    <property type="term" value="F:ATP binding"/>
    <property type="evidence" value="ECO:0007669"/>
    <property type="project" value="UniProtKB-KW"/>
</dbReference>
<dbReference type="Proteomes" id="UP000663090">
    <property type="component" value="Chromosome"/>
</dbReference>
<protein>
    <submittedName>
        <fullName evidence="5">ABC-F family ATP-binding cassette domain-containing protein</fullName>
    </submittedName>
</protein>
<dbReference type="InterPro" id="IPR032781">
    <property type="entry name" value="ABC_tran_Xtn"/>
</dbReference>
<dbReference type="PANTHER" id="PTHR19211:SF14">
    <property type="entry name" value="ATP-BINDING CASSETTE SUB-FAMILY F MEMBER 1"/>
    <property type="match status" value="1"/>
</dbReference>
<dbReference type="PROSITE" id="PS00211">
    <property type="entry name" value="ABC_TRANSPORTER_1"/>
    <property type="match status" value="2"/>
</dbReference>
<proteinExistence type="predicted"/>
<dbReference type="PANTHER" id="PTHR19211">
    <property type="entry name" value="ATP-BINDING TRANSPORT PROTEIN-RELATED"/>
    <property type="match status" value="1"/>
</dbReference>
<dbReference type="CDD" id="cd03221">
    <property type="entry name" value="ABCF_EF-3"/>
    <property type="match status" value="2"/>
</dbReference>
<dbReference type="InterPro" id="IPR017871">
    <property type="entry name" value="ABC_transporter-like_CS"/>
</dbReference>
<keyword evidence="3 5" id="KW-0067">ATP-binding</keyword>